<sequence length="417" mass="48954">MEIIKFLQYTFYVFYWSYLIGNSSEGHKIDSVTNMRYEIQERNVIIEWDLPGNLQLKDEHYQVEYDYRKKFGFCPREGRTQSGDTIERKKIIYYLNYFSIYNIYVRIHNISTGGNEEEYGNWKLLTFETPPGELSHSELSGVDLKLVNYTRDTISFQIENLKCEQIHGSLIFKVVVEKKNPWCTNSVALSREIQLDKVNNLVFKFPLFMDPSEKYIYKGQLCRSSKCIPLSEGLLQINSTDNSTPTFPIMFNVTWNEENMMEIYWTYNHIEKMTGLKIFVQTVQSIPQYKEDNFNCKRIDDHCSACVIQNPLRINNTFQFPEKFLPSTRLIIEIFADDSHNVVRSRKLVTSSYPPFPALKDTMIRIEKLKNDTLDVTLNVAGINSKFDVTWCKLFILINDSTSEDTEVTRKIENFST</sequence>
<evidence type="ECO:0000313" key="1">
    <source>
        <dbReference type="EMBL" id="KAL3285694.1"/>
    </source>
</evidence>
<protein>
    <submittedName>
        <fullName evidence="1">Uncharacterized protein</fullName>
    </submittedName>
</protein>
<organism evidence="1 2">
    <name type="scientific">Cryptolaemus montrouzieri</name>
    <dbReference type="NCBI Taxonomy" id="559131"/>
    <lineage>
        <taxon>Eukaryota</taxon>
        <taxon>Metazoa</taxon>
        <taxon>Ecdysozoa</taxon>
        <taxon>Arthropoda</taxon>
        <taxon>Hexapoda</taxon>
        <taxon>Insecta</taxon>
        <taxon>Pterygota</taxon>
        <taxon>Neoptera</taxon>
        <taxon>Endopterygota</taxon>
        <taxon>Coleoptera</taxon>
        <taxon>Polyphaga</taxon>
        <taxon>Cucujiformia</taxon>
        <taxon>Coccinelloidea</taxon>
        <taxon>Coccinellidae</taxon>
        <taxon>Scymninae</taxon>
        <taxon>Scymnini</taxon>
        <taxon>Cryptolaemus</taxon>
    </lineage>
</organism>
<dbReference type="AlphaFoldDB" id="A0ABD2P411"/>
<reference evidence="1 2" key="1">
    <citation type="journal article" date="2021" name="BMC Biol.">
        <title>Horizontally acquired antibacterial genes associated with adaptive radiation of ladybird beetles.</title>
        <authorList>
            <person name="Li H.S."/>
            <person name="Tang X.F."/>
            <person name="Huang Y.H."/>
            <person name="Xu Z.Y."/>
            <person name="Chen M.L."/>
            <person name="Du X.Y."/>
            <person name="Qiu B.Y."/>
            <person name="Chen P.T."/>
            <person name="Zhang W."/>
            <person name="Slipinski A."/>
            <person name="Escalona H.E."/>
            <person name="Waterhouse R.M."/>
            <person name="Zwick A."/>
            <person name="Pang H."/>
        </authorList>
    </citation>
    <scope>NUCLEOTIDE SEQUENCE [LARGE SCALE GENOMIC DNA]</scope>
    <source>
        <strain evidence="1">SYSU2018</strain>
    </source>
</reference>
<dbReference type="EMBL" id="JABFTP020000185">
    <property type="protein sequence ID" value="KAL3285694.1"/>
    <property type="molecule type" value="Genomic_DNA"/>
</dbReference>
<dbReference type="Proteomes" id="UP001516400">
    <property type="component" value="Unassembled WGS sequence"/>
</dbReference>
<evidence type="ECO:0000313" key="2">
    <source>
        <dbReference type="Proteomes" id="UP001516400"/>
    </source>
</evidence>
<comment type="caution">
    <text evidence="1">The sequence shown here is derived from an EMBL/GenBank/DDBJ whole genome shotgun (WGS) entry which is preliminary data.</text>
</comment>
<gene>
    <name evidence="1" type="ORF">HHI36_000225</name>
</gene>
<keyword evidence="2" id="KW-1185">Reference proteome</keyword>
<proteinExistence type="predicted"/>
<dbReference type="InterPro" id="IPR036116">
    <property type="entry name" value="FN3_sf"/>
</dbReference>
<accession>A0ABD2P411</accession>
<dbReference type="SUPFAM" id="SSF49265">
    <property type="entry name" value="Fibronectin type III"/>
    <property type="match status" value="1"/>
</dbReference>
<name>A0ABD2P411_9CUCU</name>